<dbReference type="Proteomes" id="UP001230951">
    <property type="component" value="Unassembled WGS sequence"/>
</dbReference>
<evidence type="ECO:0000313" key="2">
    <source>
        <dbReference type="Proteomes" id="UP001230951"/>
    </source>
</evidence>
<keyword evidence="2" id="KW-1185">Reference proteome</keyword>
<name>A0ABT9XB63_9MICC</name>
<gene>
    <name evidence="1" type="ORF">J2S93_003682</name>
</gene>
<dbReference type="EMBL" id="JAUSTF010000010">
    <property type="protein sequence ID" value="MDQ0182235.1"/>
    <property type="molecule type" value="Genomic_DNA"/>
</dbReference>
<sequence length="52" mass="5502">MDPRIRVGLGEVAMATAPNDWNVNAAALDTLSGPLSVGWIASCKLMFEGKRA</sequence>
<reference evidence="1 2" key="1">
    <citation type="submission" date="2023-07" db="EMBL/GenBank/DDBJ databases">
        <title>Sorghum-associated microbial communities from plants grown in Nebraska, USA.</title>
        <authorList>
            <person name="Schachtman D."/>
        </authorList>
    </citation>
    <scope>NUCLEOTIDE SEQUENCE [LARGE SCALE GENOMIC DNA]</scope>
    <source>
        <strain evidence="1 2">DS1016</strain>
    </source>
</reference>
<comment type="caution">
    <text evidence="1">The sequence shown here is derived from an EMBL/GenBank/DDBJ whole genome shotgun (WGS) entry which is preliminary data.</text>
</comment>
<accession>A0ABT9XB63</accession>
<organism evidence="1 2">
    <name type="scientific">Arthrobacter bambusae</name>
    <dbReference type="NCBI Taxonomy" id="1338426"/>
    <lineage>
        <taxon>Bacteria</taxon>
        <taxon>Bacillati</taxon>
        <taxon>Actinomycetota</taxon>
        <taxon>Actinomycetes</taxon>
        <taxon>Micrococcales</taxon>
        <taxon>Micrococcaceae</taxon>
        <taxon>Arthrobacter</taxon>
    </lineage>
</organism>
<proteinExistence type="predicted"/>
<evidence type="ECO:0000313" key="1">
    <source>
        <dbReference type="EMBL" id="MDQ0182235.1"/>
    </source>
</evidence>
<protein>
    <submittedName>
        <fullName evidence="1">Uncharacterized protein</fullName>
    </submittedName>
</protein>